<proteinExistence type="predicted"/>
<gene>
    <name evidence="2" type="ORF">KK1_022831</name>
</gene>
<feature type="domain" description="Reverse transcriptase Ty1/copia-type" evidence="1">
    <location>
        <begin position="2"/>
        <end position="83"/>
    </location>
</feature>
<dbReference type="AlphaFoldDB" id="A0A151T048"/>
<dbReference type="Pfam" id="PF07727">
    <property type="entry name" value="RVT_2"/>
    <property type="match status" value="1"/>
</dbReference>
<dbReference type="Gramene" id="C.cajan_22175.t">
    <property type="protein sequence ID" value="C.cajan_22175.t.cds1"/>
    <property type="gene ID" value="C.cajan_22175"/>
</dbReference>
<evidence type="ECO:0000313" key="3">
    <source>
        <dbReference type="Proteomes" id="UP000075243"/>
    </source>
</evidence>
<evidence type="ECO:0000313" key="2">
    <source>
        <dbReference type="EMBL" id="KYP60426.1"/>
    </source>
</evidence>
<dbReference type="EMBL" id="CM003611">
    <property type="protein sequence ID" value="KYP60426.1"/>
    <property type="molecule type" value="Genomic_DNA"/>
</dbReference>
<keyword evidence="3" id="KW-1185">Reference proteome</keyword>
<reference evidence="2 3" key="1">
    <citation type="journal article" date="2012" name="Nat. Biotechnol.">
        <title>Draft genome sequence of pigeonpea (Cajanus cajan), an orphan legume crop of resource-poor farmers.</title>
        <authorList>
            <person name="Varshney R.K."/>
            <person name="Chen W."/>
            <person name="Li Y."/>
            <person name="Bharti A.K."/>
            <person name="Saxena R.K."/>
            <person name="Schlueter J.A."/>
            <person name="Donoghue M.T."/>
            <person name="Azam S."/>
            <person name="Fan G."/>
            <person name="Whaley A.M."/>
            <person name="Farmer A.D."/>
            <person name="Sheridan J."/>
            <person name="Iwata A."/>
            <person name="Tuteja R."/>
            <person name="Penmetsa R.V."/>
            <person name="Wu W."/>
            <person name="Upadhyaya H.D."/>
            <person name="Yang S.P."/>
            <person name="Shah T."/>
            <person name="Saxena K.B."/>
            <person name="Michael T."/>
            <person name="McCombie W.R."/>
            <person name="Yang B."/>
            <person name="Zhang G."/>
            <person name="Yang H."/>
            <person name="Wang J."/>
            <person name="Spillane C."/>
            <person name="Cook D.R."/>
            <person name="May G.D."/>
            <person name="Xu X."/>
            <person name="Jackson S.A."/>
        </authorList>
    </citation>
    <scope>NUCLEOTIDE SEQUENCE [LARGE SCALE GENOMIC DNA]</scope>
    <source>
        <strain evidence="3">cv. Asha</strain>
    </source>
</reference>
<dbReference type="Proteomes" id="UP000075243">
    <property type="component" value="Chromosome 9"/>
</dbReference>
<name>A0A151T048_CAJCA</name>
<dbReference type="STRING" id="3821.A0A151T048"/>
<sequence>MLAFVAYKYINLFQIDVKNEFLNGIIKEEVYVREPLGFENPSLKDYVVKLIKAFYGFKQTPRTWYEILINLLINNGFMRGKLTQLILEKNLIQIS</sequence>
<dbReference type="InterPro" id="IPR013103">
    <property type="entry name" value="RVT_2"/>
</dbReference>
<evidence type="ECO:0000259" key="1">
    <source>
        <dbReference type="Pfam" id="PF07727"/>
    </source>
</evidence>
<protein>
    <submittedName>
        <fullName evidence="2">Copia protein</fullName>
    </submittedName>
</protein>
<accession>A0A151T048</accession>
<organism evidence="2 3">
    <name type="scientific">Cajanus cajan</name>
    <name type="common">Pigeon pea</name>
    <name type="synonym">Cajanus indicus</name>
    <dbReference type="NCBI Taxonomy" id="3821"/>
    <lineage>
        <taxon>Eukaryota</taxon>
        <taxon>Viridiplantae</taxon>
        <taxon>Streptophyta</taxon>
        <taxon>Embryophyta</taxon>
        <taxon>Tracheophyta</taxon>
        <taxon>Spermatophyta</taxon>
        <taxon>Magnoliopsida</taxon>
        <taxon>eudicotyledons</taxon>
        <taxon>Gunneridae</taxon>
        <taxon>Pentapetalae</taxon>
        <taxon>rosids</taxon>
        <taxon>fabids</taxon>
        <taxon>Fabales</taxon>
        <taxon>Fabaceae</taxon>
        <taxon>Papilionoideae</taxon>
        <taxon>50 kb inversion clade</taxon>
        <taxon>NPAAA clade</taxon>
        <taxon>indigoferoid/millettioid clade</taxon>
        <taxon>Phaseoleae</taxon>
        <taxon>Cajanus</taxon>
    </lineage>
</organism>